<evidence type="ECO:0008006" key="3">
    <source>
        <dbReference type="Google" id="ProtNLM"/>
    </source>
</evidence>
<sequence length="158" mass="18929">MIRNILPMAKSLCPFCREFIESRDHVLLHCKLTWSLWSRICRWWGVVWCIPARLEECFCLWPELASSSTARSSWLIIFYATVWSVWSARNRLIQVERHRLPPWLEIMFAHLKDAFPWLVYSVMRILTHLCLRIIPKSFEGGSWVPPRFVSWNPRLDKT</sequence>
<reference evidence="1" key="1">
    <citation type="submission" date="2022-02" db="EMBL/GenBank/DDBJ databases">
        <authorList>
            <person name="Henning P.M."/>
            <person name="McCubbin A.G."/>
            <person name="Shore J.S."/>
        </authorList>
    </citation>
    <scope>NUCLEOTIDE SEQUENCE</scope>
    <source>
        <strain evidence="1">F60SS</strain>
        <tissue evidence="1">Leaves</tissue>
    </source>
</reference>
<keyword evidence="2" id="KW-1185">Reference proteome</keyword>
<evidence type="ECO:0000313" key="2">
    <source>
        <dbReference type="Proteomes" id="UP001141552"/>
    </source>
</evidence>
<protein>
    <recommendedName>
        <fullName evidence="3">Reverse transcriptase zinc-binding domain-containing protein</fullName>
    </recommendedName>
</protein>
<comment type="caution">
    <text evidence="1">The sequence shown here is derived from an EMBL/GenBank/DDBJ whole genome shotgun (WGS) entry which is preliminary data.</text>
</comment>
<dbReference type="OrthoDB" id="696485at2759"/>
<gene>
    <name evidence="1" type="ORF">Tsubulata_021068</name>
</gene>
<accession>A0A9Q0FK77</accession>
<reference evidence="1" key="2">
    <citation type="journal article" date="2023" name="Plants (Basel)">
        <title>Annotation of the Turnera subulata (Passifloraceae) Draft Genome Reveals the S-Locus Evolved after the Divergence of Turneroideae from Passifloroideae in a Stepwise Manner.</title>
        <authorList>
            <person name="Henning P.M."/>
            <person name="Roalson E.H."/>
            <person name="Mir W."/>
            <person name="McCubbin A.G."/>
            <person name="Shore J.S."/>
        </authorList>
    </citation>
    <scope>NUCLEOTIDE SEQUENCE</scope>
    <source>
        <strain evidence="1">F60SS</strain>
    </source>
</reference>
<name>A0A9Q0FK77_9ROSI</name>
<organism evidence="1 2">
    <name type="scientific">Turnera subulata</name>
    <dbReference type="NCBI Taxonomy" id="218843"/>
    <lineage>
        <taxon>Eukaryota</taxon>
        <taxon>Viridiplantae</taxon>
        <taxon>Streptophyta</taxon>
        <taxon>Embryophyta</taxon>
        <taxon>Tracheophyta</taxon>
        <taxon>Spermatophyta</taxon>
        <taxon>Magnoliopsida</taxon>
        <taxon>eudicotyledons</taxon>
        <taxon>Gunneridae</taxon>
        <taxon>Pentapetalae</taxon>
        <taxon>rosids</taxon>
        <taxon>fabids</taxon>
        <taxon>Malpighiales</taxon>
        <taxon>Passifloraceae</taxon>
        <taxon>Turnera</taxon>
    </lineage>
</organism>
<dbReference type="Proteomes" id="UP001141552">
    <property type="component" value="Unassembled WGS sequence"/>
</dbReference>
<proteinExistence type="predicted"/>
<evidence type="ECO:0000313" key="1">
    <source>
        <dbReference type="EMBL" id="KAJ4832992.1"/>
    </source>
</evidence>
<dbReference type="EMBL" id="JAKUCV010005030">
    <property type="protein sequence ID" value="KAJ4832992.1"/>
    <property type="molecule type" value="Genomic_DNA"/>
</dbReference>
<dbReference type="AlphaFoldDB" id="A0A9Q0FK77"/>